<organism evidence="1">
    <name type="scientific">Sesamum angustifolium</name>
    <dbReference type="NCBI Taxonomy" id="2727405"/>
    <lineage>
        <taxon>Eukaryota</taxon>
        <taxon>Viridiplantae</taxon>
        <taxon>Streptophyta</taxon>
        <taxon>Embryophyta</taxon>
        <taxon>Tracheophyta</taxon>
        <taxon>Spermatophyta</taxon>
        <taxon>Magnoliopsida</taxon>
        <taxon>eudicotyledons</taxon>
        <taxon>Gunneridae</taxon>
        <taxon>Pentapetalae</taxon>
        <taxon>asterids</taxon>
        <taxon>lamiids</taxon>
        <taxon>Lamiales</taxon>
        <taxon>Pedaliaceae</taxon>
        <taxon>Sesamum</taxon>
    </lineage>
</organism>
<evidence type="ECO:0000313" key="1">
    <source>
        <dbReference type="EMBL" id="KAL0294479.1"/>
    </source>
</evidence>
<dbReference type="AlphaFoldDB" id="A0AAW2JIW5"/>
<name>A0AAW2JIW5_9LAMI</name>
<reference evidence="1" key="1">
    <citation type="submission" date="2020-06" db="EMBL/GenBank/DDBJ databases">
        <authorList>
            <person name="Li T."/>
            <person name="Hu X."/>
            <person name="Zhang T."/>
            <person name="Song X."/>
            <person name="Zhang H."/>
            <person name="Dai N."/>
            <person name="Sheng W."/>
            <person name="Hou X."/>
            <person name="Wei L."/>
        </authorList>
    </citation>
    <scope>NUCLEOTIDE SEQUENCE</scope>
    <source>
        <strain evidence="1">G01</strain>
        <tissue evidence="1">Leaf</tissue>
    </source>
</reference>
<protein>
    <submittedName>
        <fullName evidence="1">Uncharacterized protein</fullName>
    </submittedName>
</protein>
<reference evidence="1" key="2">
    <citation type="journal article" date="2024" name="Plant">
        <title>Genomic evolution and insights into agronomic trait innovations of Sesamum species.</title>
        <authorList>
            <person name="Miao H."/>
            <person name="Wang L."/>
            <person name="Qu L."/>
            <person name="Liu H."/>
            <person name="Sun Y."/>
            <person name="Le M."/>
            <person name="Wang Q."/>
            <person name="Wei S."/>
            <person name="Zheng Y."/>
            <person name="Lin W."/>
            <person name="Duan Y."/>
            <person name="Cao H."/>
            <person name="Xiong S."/>
            <person name="Wang X."/>
            <person name="Wei L."/>
            <person name="Li C."/>
            <person name="Ma Q."/>
            <person name="Ju M."/>
            <person name="Zhao R."/>
            <person name="Li G."/>
            <person name="Mu C."/>
            <person name="Tian Q."/>
            <person name="Mei H."/>
            <person name="Zhang T."/>
            <person name="Gao T."/>
            <person name="Zhang H."/>
        </authorList>
    </citation>
    <scope>NUCLEOTIDE SEQUENCE</scope>
    <source>
        <strain evidence="1">G01</strain>
    </source>
</reference>
<comment type="caution">
    <text evidence="1">The sequence shown here is derived from an EMBL/GenBank/DDBJ whole genome shotgun (WGS) entry which is preliminary data.</text>
</comment>
<accession>A0AAW2JIW5</accession>
<dbReference type="EMBL" id="JACGWK010000847">
    <property type="protein sequence ID" value="KAL0294479.1"/>
    <property type="molecule type" value="Genomic_DNA"/>
</dbReference>
<gene>
    <name evidence="1" type="ORF">Sangu_3216700</name>
</gene>
<sequence>MLARQAKNVWSYLLGVEFLSQDSQWSIRASKRLGCWHAIEGVAWSVTYSFLCYTVAQTSGGAQGRLAESNGAGR</sequence>
<proteinExistence type="predicted"/>